<accession>A0A919F7R1</accession>
<name>A0A919F7R1_9XANT</name>
<dbReference type="Pfam" id="PF11906">
    <property type="entry name" value="DUF3426"/>
    <property type="match status" value="1"/>
</dbReference>
<dbReference type="RefSeq" id="WP_434029197.1">
    <property type="nucleotide sequence ID" value="NZ_BNBA01000012.1"/>
</dbReference>
<dbReference type="AlphaFoldDB" id="A0A919F7R1"/>
<organism evidence="2 3">
    <name type="scientific">Xanthomonas boreopolis</name>
    <dbReference type="NCBI Taxonomy" id="86183"/>
    <lineage>
        <taxon>Bacteria</taxon>
        <taxon>Pseudomonadati</taxon>
        <taxon>Pseudomonadota</taxon>
        <taxon>Gammaproteobacteria</taxon>
        <taxon>Lysobacterales</taxon>
        <taxon>Lysobacteraceae</taxon>
        <taxon>Xanthomonas</taxon>
    </lineage>
</organism>
<dbReference type="EMBL" id="BNBA01000012">
    <property type="protein sequence ID" value="GHH53313.1"/>
    <property type="molecule type" value="Genomic_DNA"/>
</dbReference>
<reference evidence="2" key="2">
    <citation type="submission" date="2020-09" db="EMBL/GenBank/DDBJ databases">
        <authorList>
            <person name="Sun Q."/>
            <person name="Ohkuma M."/>
        </authorList>
    </citation>
    <scope>NUCLEOTIDE SEQUENCE</scope>
    <source>
        <strain evidence="2">JCM 13306</strain>
    </source>
</reference>
<dbReference type="InterPro" id="IPR021834">
    <property type="entry name" value="DUF3426"/>
</dbReference>
<evidence type="ECO:0000313" key="3">
    <source>
        <dbReference type="Proteomes" id="UP000623958"/>
    </source>
</evidence>
<proteinExistence type="predicted"/>
<comment type="caution">
    <text evidence="2">The sequence shown here is derived from an EMBL/GenBank/DDBJ whole genome shotgun (WGS) entry which is preliminary data.</text>
</comment>
<reference evidence="2" key="1">
    <citation type="journal article" date="2014" name="Int. J. Syst. Evol. Microbiol.">
        <title>Complete genome sequence of Corynebacterium casei LMG S-19264T (=DSM 44701T), isolated from a smear-ripened cheese.</title>
        <authorList>
            <consortium name="US DOE Joint Genome Institute (JGI-PGF)"/>
            <person name="Walter F."/>
            <person name="Albersmeier A."/>
            <person name="Kalinowski J."/>
            <person name="Ruckert C."/>
        </authorList>
    </citation>
    <scope>NUCLEOTIDE SEQUENCE</scope>
    <source>
        <strain evidence="2">JCM 13306</strain>
    </source>
</reference>
<protein>
    <recommendedName>
        <fullName evidence="4">DUF3426 domain-containing protein</fullName>
    </recommendedName>
</protein>
<keyword evidence="3" id="KW-1185">Reference proteome</keyword>
<evidence type="ECO:0008006" key="4">
    <source>
        <dbReference type="Google" id="ProtNLM"/>
    </source>
</evidence>
<gene>
    <name evidence="2" type="ORF">GCM10009090_18420</name>
</gene>
<evidence type="ECO:0000313" key="2">
    <source>
        <dbReference type="EMBL" id="GHH53313.1"/>
    </source>
</evidence>
<feature type="region of interest" description="Disordered" evidence="1">
    <location>
        <begin position="1"/>
        <end position="76"/>
    </location>
</feature>
<dbReference type="Proteomes" id="UP000623958">
    <property type="component" value="Unassembled WGS sequence"/>
</dbReference>
<evidence type="ECO:0000256" key="1">
    <source>
        <dbReference type="SAM" id="MobiDB-lite"/>
    </source>
</evidence>
<sequence length="244" mass="26115">MSDEKKTPHSLATFLRGPAPAPEAKPQAEAGDADTPPPHASTAAGAQVPPSPADAPVPAAEQTPPASSPAPWEQAPRFTRAARTNAVQRRTPPWQWAVLAALALVLAMQVLLADRARLAADATWRPVLAALCAALRCELPAWHEPAAFTMLNREVRPAPDQRGVLQVQASFRNDARWAQAWPYLQLSLSDADGRVIGSRVFSPREYLGHPVPPGDTLAPGQGTQIAFRVREPAASTAAFGFEFH</sequence>